<dbReference type="InterPro" id="IPR017964">
    <property type="entry name" value="DNA-dir_DNA_pol_B_CS"/>
</dbReference>
<evidence type="ECO:0000259" key="13">
    <source>
        <dbReference type="Pfam" id="PF03175"/>
    </source>
</evidence>
<dbReference type="Gene3D" id="3.90.1600.10">
    <property type="entry name" value="Palm domain of DNA polymerase"/>
    <property type="match status" value="1"/>
</dbReference>
<dbReference type="GO" id="GO:0039693">
    <property type="term" value="P:viral DNA genome replication"/>
    <property type="evidence" value="ECO:0007669"/>
    <property type="project" value="UniProtKB-KW"/>
</dbReference>
<keyword evidence="11" id="KW-0238">DNA-binding</keyword>
<dbReference type="EMBL" id="BK015569">
    <property type="protein sequence ID" value="DAE13765.1"/>
    <property type="molecule type" value="Genomic_DNA"/>
</dbReference>
<dbReference type="Gene3D" id="4.10.80.20">
    <property type="entry name" value="DNA polymerase, domain 5"/>
    <property type="match status" value="1"/>
</dbReference>
<keyword evidence="10" id="KW-1194">Viral DNA replication</keyword>
<evidence type="ECO:0000313" key="14">
    <source>
        <dbReference type="EMBL" id="DAE13765.1"/>
    </source>
</evidence>
<dbReference type="InterPro" id="IPR023211">
    <property type="entry name" value="DNA_pol_palm_dom_sf"/>
</dbReference>
<dbReference type="GO" id="GO:0004527">
    <property type="term" value="F:exonuclease activity"/>
    <property type="evidence" value="ECO:0007669"/>
    <property type="project" value="UniProtKB-KW"/>
</dbReference>
<dbReference type="GO" id="GO:0006260">
    <property type="term" value="P:DNA replication"/>
    <property type="evidence" value="ECO:0007669"/>
    <property type="project" value="UniProtKB-KW"/>
</dbReference>
<evidence type="ECO:0000256" key="1">
    <source>
        <dbReference type="ARBA" id="ARBA00005755"/>
    </source>
</evidence>
<dbReference type="GO" id="GO:0003677">
    <property type="term" value="F:DNA binding"/>
    <property type="evidence" value="ECO:0007669"/>
    <property type="project" value="UniProtKB-KW"/>
</dbReference>
<evidence type="ECO:0000256" key="3">
    <source>
        <dbReference type="ARBA" id="ARBA00022679"/>
    </source>
</evidence>
<evidence type="ECO:0000256" key="8">
    <source>
        <dbReference type="ARBA" id="ARBA00022839"/>
    </source>
</evidence>
<sequence>MRHVTTKHIYACDFETTVYEGQIHTEVWSSAMVELGSEDVKLFGNIKDTFEYIYHSKRPWDEFILYYHNLKFDGAFIVDWLLKNRFTFTENHRAKERGTFNTVISDMGQWYMIVVNYKGVKITIRDSLKLFPFTLKQLGKAFNTKHQKTDMEYTNKFSLADCSESDIEYIKNDVLVLKEALEFMFGEGHDRLTIGSCCLAEYKNLIGVDWDNWFPDLTEYTLDERIFGAKNADEYIRKSYHGGWCYVVPEKTNMIKYMGLTADVNSLYPSMMHSESGNRYPVGAPAFWYGNEIPEKARRNNKYFFITIECSFRIKEGYLPFIQIKGSPFYHSTECLKDSRPTVNGQKVMHGYDRNGREFTDRVRLTLTCTDYQLLHDHYDVYDEVILHGCWFHTEIGLFDIYINKYKEIKQNSKGAMRALAKLFLNNLYGKMASSDVSSYQRPYIENGVLKFELVEEHKKKAGYIAVGSAITSYARNFTIRSAQMNYYGEHRRGFIYADTDSIHCDLSPDEIKGIKVHPSNFCCWKLESSWDKGIFVRQKTYIEHVTHEDLEPVEKPYYNVKCAGMPQACKNVFIDEMENGEKTMKDFHAGLKLSGKLLPKRIDGGVILVDTDFTMK</sequence>
<dbReference type="PROSITE" id="PS00116">
    <property type="entry name" value="DNA_POLYMERASE_B"/>
    <property type="match status" value="1"/>
</dbReference>
<dbReference type="EC" id="2.7.7.7" evidence="2"/>
<dbReference type="GO" id="GO:0000166">
    <property type="term" value="F:nucleotide binding"/>
    <property type="evidence" value="ECO:0007669"/>
    <property type="project" value="InterPro"/>
</dbReference>
<comment type="catalytic activity">
    <reaction evidence="12">
        <text>DNA(n) + a 2'-deoxyribonucleoside 5'-triphosphate = DNA(n+1) + diphosphate</text>
        <dbReference type="Rhea" id="RHEA:22508"/>
        <dbReference type="Rhea" id="RHEA-COMP:17339"/>
        <dbReference type="Rhea" id="RHEA-COMP:17340"/>
        <dbReference type="ChEBI" id="CHEBI:33019"/>
        <dbReference type="ChEBI" id="CHEBI:61560"/>
        <dbReference type="ChEBI" id="CHEBI:173112"/>
        <dbReference type="EC" id="2.7.7.7"/>
    </reaction>
</comment>
<evidence type="ECO:0000256" key="2">
    <source>
        <dbReference type="ARBA" id="ARBA00012417"/>
    </source>
</evidence>
<evidence type="ECO:0000256" key="11">
    <source>
        <dbReference type="ARBA" id="ARBA00023125"/>
    </source>
</evidence>
<evidence type="ECO:0000256" key="12">
    <source>
        <dbReference type="ARBA" id="ARBA00049244"/>
    </source>
</evidence>
<dbReference type="Gene3D" id="3.30.1770.10">
    <property type="entry name" value="TPR 1 domain of DNA polymerase"/>
    <property type="match status" value="1"/>
</dbReference>
<keyword evidence="6" id="KW-0540">Nuclease</keyword>
<dbReference type="InterPro" id="IPR004868">
    <property type="entry name" value="DNA-dir_DNA_pol_B_mt/vir"/>
</dbReference>
<keyword evidence="7" id="KW-0378">Hydrolase</keyword>
<dbReference type="InterPro" id="IPR043502">
    <property type="entry name" value="DNA/RNA_pol_sf"/>
</dbReference>
<protein>
    <recommendedName>
        <fullName evidence="2">DNA-directed DNA polymerase</fullName>
        <ecNumber evidence="2">2.7.7.7</ecNumber>
    </recommendedName>
</protein>
<evidence type="ECO:0000256" key="6">
    <source>
        <dbReference type="ARBA" id="ARBA00022722"/>
    </source>
</evidence>
<accession>A0A8S5Q527</accession>
<keyword evidence="4" id="KW-0548">Nucleotidyltransferase</keyword>
<dbReference type="GO" id="GO:0003887">
    <property type="term" value="F:DNA-directed DNA polymerase activity"/>
    <property type="evidence" value="ECO:0007669"/>
    <property type="project" value="UniProtKB-KW"/>
</dbReference>
<evidence type="ECO:0000256" key="4">
    <source>
        <dbReference type="ARBA" id="ARBA00022695"/>
    </source>
</evidence>
<dbReference type="Pfam" id="PF03175">
    <property type="entry name" value="DNA_pol_B_2"/>
    <property type="match status" value="1"/>
</dbReference>
<keyword evidence="8" id="KW-0269">Exonuclease</keyword>
<dbReference type="InterPro" id="IPR036397">
    <property type="entry name" value="RNaseH_sf"/>
</dbReference>
<evidence type="ECO:0000256" key="5">
    <source>
        <dbReference type="ARBA" id="ARBA00022705"/>
    </source>
</evidence>
<keyword evidence="9" id="KW-0239">DNA-directed DNA polymerase</keyword>
<reference evidence="14" key="1">
    <citation type="journal article" date="2021" name="Proc. Natl. Acad. Sci. U.S.A.">
        <title>A Catalog of Tens of Thousands of Viruses from Human Metagenomes Reveals Hidden Associations with Chronic Diseases.</title>
        <authorList>
            <person name="Tisza M.J."/>
            <person name="Buck C.B."/>
        </authorList>
    </citation>
    <scope>NUCLEOTIDE SEQUENCE</scope>
    <source>
        <strain evidence="14">Ctza028</strain>
    </source>
</reference>
<organism evidence="14">
    <name type="scientific">Podoviridae sp. ctza028</name>
    <dbReference type="NCBI Taxonomy" id="2825289"/>
    <lineage>
        <taxon>Viruses</taxon>
        <taxon>Duplodnaviria</taxon>
        <taxon>Heunggongvirae</taxon>
        <taxon>Uroviricota</taxon>
        <taxon>Caudoviricetes</taxon>
    </lineage>
</organism>
<proteinExistence type="inferred from homology"/>
<name>A0A8S5Q527_9CAUD</name>
<dbReference type="Gene3D" id="3.30.420.10">
    <property type="entry name" value="Ribonuclease H-like superfamily/Ribonuclease H"/>
    <property type="match status" value="1"/>
</dbReference>
<comment type="similarity">
    <text evidence="1">Belongs to the DNA polymerase type-B family.</text>
</comment>
<dbReference type="PRINTS" id="PR00106">
    <property type="entry name" value="DNAPOLB"/>
</dbReference>
<keyword evidence="5" id="KW-0235">DNA replication</keyword>
<dbReference type="InterPro" id="IPR012337">
    <property type="entry name" value="RNaseH-like_sf"/>
</dbReference>
<feature type="domain" description="DNA-directed DNA polymerase family B mitochondria/virus" evidence="13">
    <location>
        <begin position="150"/>
        <end position="505"/>
    </location>
</feature>
<dbReference type="InterPro" id="IPR006172">
    <property type="entry name" value="DNA-dir_DNA_pol_B"/>
</dbReference>
<dbReference type="Gene3D" id="4.10.80.30">
    <property type="entry name" value="DNA polymerase, domain 6"/>
    <property type="match status" value="1"/>
</dbReference>
<keyword evidence="3" id="KW-0808">Transferase</keyword>
<evidence type="ECO:0000256" key="10">
    <source>
        <dbReference type="ARBA" id="ARBA00023109"/>
    </source>
</evidence>
<dbReference type="Gene3D" id="1.10.287.690">
    <property type="entry name" value="Helix hairpin bin"/>
    <property type="match status" value="1"/>
</dbReference>
<dbReference type="SUPFAM" id="SSF56672">
    <property type="entry name" value="DNA/RNA polymerases"/>
    <property type="match status" value="1"/>
</dbReference>
<dbReference type="SUPFAM" id="SSF53098">
    <property type="entry name" value="Ribonuclease H-like"/>
    <property type="match status" value="1"/>
</dbReference>
<evidence type="ECO:0000256" key="9">
    <source>
        <dbReference type="ARBA" id="ARBA00022932"/>
    </source>
</evidence>
<evidence type="ECO:0000256" key="7">
    <source>
        <dbReference type="ARBA" id="ARBA00022801"/>
    </source>
</evidence>